<evidence type="ECO:0000259" key="11">
    <source>
        <dbReference type="PROSITE" id="PS50110"/>
    </source>
</evidence>
<dbReference type="GO" id="GO:0016020">
    <property type="term" value="C:membrane"/>
    <property type="evidence" value="ECO:0007669"/>
    <property type="project" value="UniProtKB-SubCell"/>
</dbReference>
<evidence type="ECO:0000256" key="3">
    <source>
        <dbReference type="ARBA" id="ARBA00012438"/>
    </source>
</evidence>
<dbReference type="Gene3D" id="3.30.565.10">
    <property type="entry name" value="Histidine kinase-like ATPase, C-terminal domain"/>
    <property type="match status" value="1"/>
</dbReference>
<dbReference type="InterPro" id="IPR004358">
    <property type="entry name" value="Sig_transdc_His_kin-like_C"/>
</dbReference>
<name>A0A9J6RHX1_9GAMM</name>
<dbReference type="SUPFAM" id="SSF52172">
    <property type="entry name" value="CheY-like"/>
    <property type="match status" value="1"/>
</dbReference>
<dbReference type="InterPro" id="IPR036097">
    <property type="entry name" value="HisK_dim/P_sf"/>
</dbReference>
<feature type="domain" description="Response regulatory" evidence="11">
    <location>
        <begin position="591"/>
        <end position="707"/>
    </location>
</feature>
<dbReference type="InterPro" id="IPR003594">
    <property type="entry name" value="HATPase_dom"/>
</dbReference>
<keyword evidence="13" id="KW-0547">Nucleotide-binding</keyword>
<dbReference type="InterPro" id="IPR006189">
    <property type="entry name" value="CHASE_dom"/>
</dbReference>
<dbReference type="CDD" id="cd00082">
    <property type="entry name" value="HisKA"/>
    <property type="match status" value="1"/>
</dbReference>
<dbReference type="GO" id="GO:0000155">
    <property type="term" value="F:phosphorelay sensor kinase activity"/>
    <property type="evidence" value="ECO:0007669"/>
    <property type="project" value="InterPro"/>
</dbReference>
<dbReference type="FunFam" id="3.30.565.10:FF:000010">
    <property type="entry name" value="Sensor histidine kinase RcsC"/>
    <property type="match status" value="1"/>
</dbReference>
<comment type="caution">
    <text evidence="13">The sequence shown here is derived from an EMBL/GenBank/DDBJ whole genome shotgun (WGS) entry which is preliminary data.</text>
</comment>
<comment type="catalytic activity">
    <reaction evidence="1">
        <text>ATP + protein L-histidine = ADP + protein N-phospho-L-histidine.</text>
        <dbReference type="EC" id="2.7.13.3"/>
    </reaction>
</comment>
<evidence type="ECO:0000256" key="1">
    <source>
        <dbReference type="ARBA" id="ARBA00000085"/>
    </source>
</evidence>
<feature type="modified residue" description="4-aspartylphosphate" evidence="9">
    <location>
        <position position="640"/>
    </location>
</feature>
<dbReference type="GO" id="GO:0005524">
    <property type="term" value="F:ATP binding"/>
    <property type="evidence" value="ECO:0007669"/>
    <property type="project" value="UniProtKB-KW"/>
</dbReference>
<evidence type="ECO:0000313" key="14">
    <source>
        <dbReference type="Proteomes" id="UP001069090"/>
    </source>
</evidence>
<protein>
    <recommendedName>
        <fullName evidence="3">histidine kinase</fullName>
        <ecNumber evidence="3">2.7.13.3</ecNumber>
    </recommendedName>
</protein>
<keyword evidence="6" id="KW-1133">Transmembrane helix</keyword>
<evidence type="ECO:0000313" key="13">
    <source>
        <dbReference type="EMBL" id="MCZ0863864.1"/>
    </source>
</evidence>
<keyword evidence="5" id="KW-0812">Transmembrane</keyword>
<dbReference type="PROSITE" id="PS50110">
    <property type="entry name" value="RESPONSE_REGULATORY"/>
    <property type="match status" value="1"/>
</dbReference>
<dbReference type="RefSeq" id="WP_258330012.1">
    <property type="nucleotide sequence ID" value="NZ_JAPTGG010000001.1"/>
</dbReference>
<comment type="subcellular location">
    <subcellularLocation>
        <location evidence="2">Membrane</location>
    </subcellularLocation>
</comment>
<dbReference type="Pfam" id="PF03924">
    <property type="entry name" value="CHASE"/>
    <property type="match status" value="1"/>
</dbReference>
<dbReference type="CDD" id="cd17546">
    <property type="entry name" value="REC_hyHK_CKI1_RcsC-like"/>
    <property type="match status" value="1"/>
</dbReference>
<dbReference type="Pfam" id="PF02518">
    <property type="entry name" value="HATPase_c"/>
    <property type="match status" value="1"/>
</dbReference>
<evidence type="ECO:0000256" key="2">
    <source>
        <dbReference type="ARBA" id="ARBA00004370"/>
    </source>
</evidence>
<evidence type="ECO:0000256" key="6">
    <source>
        <dbReference type="ARBA" id="ARBA00022989"/>
    </source>
</evidence>
<dbReference type="SUPFAM" id="SSF55874">
    <property type="entry name" value="ATPase domain of HSP90 chaperone/DNA topoisomerase II/histidine kinase"/>
    <property type="match status" value="1"/>
</dbReference>
<dbReference type="CDD" id="cd16922">
    <property type="entry name" value="HATPase_EvgS-ArcB-TorS-like"/>
    <property type="match status" value="1"/>
</dbReference>
<dbReference type="Gene3D" id="3.30.450.350">
    <property type="entry name" value="CHASE domain"/>
    <property type="match status" value="1"/>
</dbReference>
<evidence type="ECO:0000256" key="9">
    <source>
        <dbReference type="PROSITE-ProRule" id="PRU00169"/>
    </source>
</evidence>
<dbReference type="EMBL" id="JAPTGG010000001">
    <property type="protein sequence ID" value="MCZ0863864.1"/>
    <property type="molecule type" value="Genomic_DNA"/>
</dbReference>
<dbReference type="SUPFAM" id="SSF47384">
    <property type="entry name" value="Homodimeric domain of signal transducing histidine kinase"/>
    <property type="match status" value="1"/>
</dbReference>
<dbReference type="SMART" id="SM01079">
    <property type="entry name" value="CHASE"/>
    <property type="match status" value="1"/>
</dbReference>
<dbReference type="InterPro" id="IPR003661">
    <property type="entry name" value="HisK_dim/P_dom"/>
</dbReference>
<dbReference type="InterPro" id="IPR005467">
    <property type="entry name" value="His_kinase_dom"/>
</dbReference>
<evidence type="ECO:0000256" key="4">
    <source>
        <dbReference type="ARBA" id="ARBA00022553"/>
    </source>
</evidence>
<dbReference type="SMART" id="SM00448">
    <property type="entry name" value="REC"/>
    <property type="match status" value="1"/>
</dbReference>
<dbReference type="AlphaFoldDB" id="A0A9J6RHX1"/>
<organism evidence="13 14">
    <name type="scientific">Dasania phycosphaerae</name>
    <dbReference type="NCBI Taxonomy" id="2950436"/>
    <lineage>
        <taxon>Bacteria</taxon>
        <taxon>Pseudomonadati</taxon>
        <taxon>Pseudomonadota</taxon>
        <taxon>Gammaproteobacteria</taxon>
        <taxon>Cellvibrionales</taxon>
        <taxon>Spongiibacteraceae</taxon>
        <taxon>Dasania</taxon>
    </lineage>
</organism>
<evidence type="ECO:0000256" key="5">
    <source>
        <dbReference type="ARBA" id="ARBA00022692"/>
    </source>
</evidence>
<sequence>MKQLSRLQLLLICLLLAVASQQLFSFMVRLIDEAHYARQRMDVVNQLGRFRLDLEQRLNSTFYITQGIEILISTLKLEGASILSQQDKIEAWAREATTRLPYINNVAISEAYTIRFAYPMEGNAAIIGHNYRDLPGQWLAVQRAVQSRMPVVAGPLQLIQGGTGIICRIPLFSHTQSKQPGKFVGIVSMVVDYQALLQSAGLNEAEKTLSIAMRGKDGLGASGDIFYGEDVLFNAENISQGVNFLGGEWLLAAKPKAGWSHESPYSVSLSVLGYLLSLLIAVLCYFAVRGMQLRIATVRDFNKTLEQRVAERTEQLSLAKSEAERANVAKSEFLAVMSHELRTPLNSILGLAQLVEAMDLGELQRAYIAKVVTSANLLLGLINNILSYTKVESGNMVLEPESIALADTLKKISDVFEAQATAKGLLFAIAVDDSVPEFIECDKGKLLQLLSNLCGNAIKFTERGQVKLSVHCVTKPEAADKQCCLRFVISDTGIGISEQDQQQIFKPFVQIDNSIARQYQGSGLGLSICQRFVTLMNGRIGVNSRPGQGSEFWFEIPVNEIAALPHNGHISSVQRLDTAVAQSLPLLQGMRVILAEDNPFNQTLAVALLNKVGLEVHVAENGLQVLELLENMPVHGVLMDIQMPQLDGLATTRRLRADSRFYDLPIIAMTANAMREDKQQVLAAGMNDFVAKPIDFEHLYAVLIKCLQREQQYPERV</sequence>
<accession>A0A9J6RHX1</accession>
<dbReference type="InterPro" id="IPR042240">
    <property type="entry name" value="CHASE_sf"/>
</dbReference>
<gene>
    <name evidence="13" type="ORF">O0V09_01550</name>
</gene>
<dbReference type="InterPro" id="IPR001789">
    <property type="entry name" value="Sig_transdc_resp-reg_receiver"/>
</dbReference>
<dbReference type="PANTHER" id="PTHR45339">
    <property type="entry name" value="HYBRID SIGNAL TRANSDUCTION HISTIDINE KINASE J"/>
    <property type="match status" value="1"/>
</dbReference>
<dbReference type="Pfam" id="PF00072">
    <property type="entry name" value="Response_reg"/>
    <property type="match status" value="1"/>
</dbReference>
<dbReference type="PROSITE" id="PS50109">
    <property type="entry name" value="HIS_KIN"/>
    <property type="match status" value="1"/>
</dbReference>
<evidence type="ECO:0000259" key="10">
    <source>
        <dbReference type="PROSITE" id="PS50109"/>
    </source>
</evidence>
<dbReference type="Gene3D" id="1.10.287.130">
    <property type="match status" value="1"/>
</dbReference>
<dbReference type="PROSITE" id="PS50839">
    <property type="entry name" value="CHASE"/>
    <property type="match status" value="1"/>
</dbReference>
<keyword evidence="8" id="KW-0472">Membrane</keyword>
<keyword evidence="4 9" id="KW-0597">Phosphoprotein</keyword>
<keyword evidence="7" id="KW-0902">Two-component regulatory system</keyword>
<keyword evidence="14" id="KW-1185">Reference proteome</keyword>
<dbReference type="Proteomes" id="UP001069090">
    <property type="component" value="Unassembled WGS sequence"/>
</dbReference>
<evidence type="ECO:0000256" key="7">
    <source>
        <dbReference type="ARBA" id="ARBA00023012"/>
    </source>
</evidence>
<dbReference type="PANTHER" id="PTHR45339:SF1">
    <property type="entry name" value="HYBRID SIGNAL TRANSDUCTION HISTIDINE KINASE J"/>
    <property type="match status" value="1"/>
</dbReference>
<dbReference type="SMART" id="SM00388">
    <property type="entry name" value="HisKA"/>
    <property type="match status" value="1"/>
</dbReference>
<evidence type="ECO:0000259" key="12">
    <source>
        <dbReference type="PROSITE" id="PS50839"/>
    </source>
</evidence>
<proteinExistence type="predicted"/>
<feature type="domain" description="Histidine kinase" evidence="10">
    <location>
        <begin position="336"/>
        <end position="560"/>
    </location>
</feature>
<reference evidence="13 14" key="1">
    <citation type="submission" date="2022-12" db="EMBL/GenBank/DDBJ databases">
        <title>Dasania phycosphaerae sp. nov., isolated from particulate material of the south coast of Korea.</title>
        <authorList>
            <person name="Jiang Y."/>
        </authorList>
    </citation>
    <scope>NUCLEOTIDE SEQUENCE [LARGE SCALE GENOMIC DNA]</scope>
    <source>
        <strain evidence="13 14">GY-19</strain>
    </source>
</reference>
<evidence type="ECO:0000256" key="8">
    <source>
        <dbReference type="ARBA" id="ARBA00023136"/>
    </source>
</evidence>
<dbReference type="InterPro" id="IPR011006">
    <property type="entry name" value="CheY-like_superfamily"/>
</dbReference>
<feature type="domain" description="CHASE" evidence="12">
    <location>
        <begin position="112"/>
        <end position="228"/>
    </location>
</feature>
<dbReference type="SMART" id="SM00387">
    <property type="entry name" value="HATPase_c"/>
    <property type="match status" value="1"/>
</dbReference>
<keyword evidence="13" id="KW-0067">ATP-binding</keyword>
<dbReference type="InterPro" id="IPR036890">
    <property type="entry name" value="HATPase_C_sf"/>
</dbReference>
<dbReference type="EC" id="2.7.13.3" evidence="3"/>
<dbReference type="Gene3D" id="3.40.50.2300">
    <property type="match status" value="1"/>
</dbReference>
<dbReference type="PRINTS" id="PR00344">
    <property type="entry name" value="BCTRLSENSOR"/>
</dbReference>
<dbReference type="Pfam" id="PF00512">
    <property type="entry name" value="HisKA"/>
    <property type="match status" value="1"/>
</dbReference>